<reference evidence="3 4" key="1">
    <citation type="submission" date="2016-11" db="EMBL/GenBank/DDBJ databases">
        <authorList>
            <person name="Jaros S."/>
            <person name="Januszkiewicz K."/>
            <person name="Wedrychowicz H."/>
        </authorList>
    </citation>
    <scope>NUCLEOTIDE SEQUENCE [LARGE SCALE GENOMIC DNA]</scope>
    <source>
        <strain evidence="3 4">CGMCC 1.12145</strain>
    </source>
</reference>
<keyword evidence="2" id="KW-0732">Signal</keyword>
<evidence type="ECO:0000256" key="2">
    <source>
        <dbReference type="SAM" id="SignalP"/>
    </source>
</evidence>
<dbReference type="Proteomes" id="UP000182248">
    <property type="component" value="Unassembled WGS sequence"/>
</dbReference>
<proteinExistence type="predicted"/>
<evidence type="ECO:0000256" key="1">
    <source>
        <dbReference type="SAM" id="Coils"/>
    </source>
</evidence>
<organism evidence="3 4">
    <name type="scientific">Sinomicrobium oceani</name>
    <dbReference type="NCBI Taxonomy" id="1150368"/>
    <lineage>
        <taxon>Bacteria</taxon>
        <taxon>Pseudomonadati</taxon>
        <taxon>Bacteroidota</taxon>
        <taxon>Flavobacteriia</taxon>
        <taxon>Flavobacteriales</taxon>
        <taxon>Flavobacteriaceae</taxon>
        <taxon>Sinomicrobium</taxon>
    </lineage>
</organism>
<keyword evidence="4" id="KW-1185">Reference proteome</keyword>
<feature type="chain" id="PRO_5012362915" evidence="2">
    <location>
        <begin position="19"/>
        <end position="273"/>
    </location>
</feature>
<evidence type="ECO:0000313" key="4">
    <source>
        <dbReference type="Proteomes" id="UP000182248"/>
    </source>
</evidence>
<keyword evidence="1" id="KW-0175">Coiled coil</keyword>
<gene>
    <name evidence="3" type="ORF">SAMN02927921_01405</name>
</gene>
<dbReference type="EMBL" id="FPJE01000006">
    <property type="protein sequence ID" value="SFW38050.1"/>
    <property type="molecule type" value="Genomic_DNA"/>
</dbReference>
<dbReference type="OrthoDB" id="1438723at2"/>
<accession>A0A1K1NRA4</accession>
<feature type="signal peptide" evidence="2">
    <location>
        <begin position="1"/>
        <end position="18"/>
    </location>
</feature>
<dbReference type="AlphaFoldDB" id="A0A1K1NRA4"/>
<sequence length="273" mass="31716">MKYILSFIFMMFTLFAFADCSSLYSAVTYAFSHSGKSLKANNFDHQRYYAKRSMEAIEKAEQQLGSCGCDKAGDIIYDIKQNLEKAMDPEDWEAGRFYVKKARAFLEELITALDICTAAGDPVPAAEPMASKEDFNQEKKVEYEKEVTLAEKQLALQKEQEELLARQRELEKKLTEQRLLEQRLKQERQLELDTQKELMVKAEIGLYQIESAAVDIIKAFSCGTDFEVAESYKREEKVLENESLKQTKHFYKEKFREIVERIRKELDNCPDTL</sequence>
<dbReference type="RefSeq" id="WP_072316642.1">
    <property type="nucleotide sequence ID" value="NZ_FPJE01000006.1"/>
</dbReference>
<name>A0A1K1NRA4_9FLAO</name>
<protein>
    <submittedName>
        <fullName evidence="3">Uncharacterized protein</fullName>
    </submittedName>
</protein>
<evidence type="ECO:0000313" key="3">
    <source>
        <dbReference type="EMBL" id="SFW38050.1"/>
    </source>
</evidence>
<feature type="coiled-coil region" evidence="1">
    <location>
        <begin position="140"/>
        <end position="190"/>
    </location>
</feature>